<proteinExistence type="predicted"/>
<gene>
    <name evidence="7" type="ORF">GCM10023186_18070</name>
</gene>
<dbReference type="Pfam" id="PF00691">
    <property type="entry name" value="OmpA"/>
    <property type="match status" value="1"/>
</dbReference>
<evidence type="ECO:0000256" key="5">
    <source>
        <dbReference type="SAM" id="MobiDB-lite"/>
    </source>
</evidence>
<evidence type="ECO:0000256" key="2">
    <source>
        <dbReference type="ARBA" id="ARBA00023136"/>
    </source>
</evidence>
<dbReference type="CDD" id="cd07185">
    <property type="entry name" value="OmpA_C-like"/>
    <property type="match status" value="1"/>
</dbReference>
<dbReference type="InterPro" id="IPR036737">
    <property type="entry name" value="OmpA-like_sf"/>
</dbReference>
<dbReference type="PANTHER" id="PTHR30329">
    <property type="entry name" value="STATOR ELEMENT OF FLAGELLAR MOTOR COMPLEX"/>
    <property type="match status" value="1"/>
</dbReference>
<protein>
    <recommendedName>
        <fullName evidence="6">OmpA-like domain-containing protein</fullName>
    </recommendedName>
</protein>
<dbReference type="SUPFAM" id="SSF49464">
    <property type="entry name" value="Carboxypeptidase regulatory domain-like"/>
    <property type="match status" value="1"/>
</dbReference>
<dbReference type="SUPFAM" id="SSF103088">
    <property type="entry name" value="OmpA-like"/>
    <property type="match status" value="1"/>
</dbReference>
<evidence type="ECO:0000259" key="6">
    <source>
        <dbReference type="PROSITE" id="PS51123"/>
    </source>
</evidence>
<dbReference type="InterPro" id="IPR006665">
    <property type="entry name" value="OmpA-like"/>
</dbReference>
<dbReference type="InterPro" id="IPR008969">
    <property type="entry name" value="CarboxyPept-like_regulatory"/>
</dbReference>
<dbReference type="EMBL" id="BAABHA010000004">
    <property type="protein sequence ID" value="GAA4380080.1"/>
    <property type="molecule type" value="Genomic_DNA"/>
</dbReference>
<dbReference type="PANTHER" id="PTHR30329:SF21">
    <property type="entry name" value="LIPOPROTEIN YIAD-RELATED"/>
    <property type="match status" value="1"/>
</dbReference>
<evidence type="ECO:0000313" key="8">
    <source>
        <dbReference type="Proteomes" id="UP001500454"/>
    </source>
</evidence>
<evidence type="ECO:0000256" key="4">
    <source>
        <dbReference type="PROSITE-ProRule" id="PRU00473"/>
    </source>
</evidence>
<comment type="subcellular location">
    <subcellularLocation>
        <location evidence="1">Cell outer membrane</location>
    </subcellularLocation>
</comment>
<name>A0ABP8IYS3_9BACT</name>
<keyword evidence="8" id="KW-1185">Reference proteome</keyword>
<evidence type="ECO:0000256" key="1">
    <source>
        <dbReference type="ARBA" id="ARBA00004442"/>
    </source>
</evidence>
<dbReference type="Gene3D" id="2.60.40.1120">
    <property type="entry name" value="Carboxypeptidase-like, regulatory domain"/>
    <property type="match status" value="1"/>
</dbReference>
<organism evidence="7 8">
    <name type="scientific">Hymenobacter koreensis</name>
    <dbReference type="NCBI Taxonomy" id="1084523"/>
    <lineage>
        <taxon>Bacteria</taxon>
        <taxon>Pseudomonadati</taxon>
        <taxon>Bacteroidota</taxon>
        <taxon>Cytophagia</taxon>
        <taxon>Cytophagales</taxon>
        <taxon>Hymenobacteraceae</taxon>
        <taxon>Hymenobacter</taxon>
    </lineage>
</organism>
<dbReference type="InterPro" id="IPR006690">
    <property type="entry name" value="OMPA-like_CS"/>
</dbReference>
<accession>A0ABP8IYS3</accession>
<keyword evidence="2 4" id="KW-0472">Membrane</keyword>
<dbReference type="PROSITE" id="PS51123">
    <property type="entry name" value="OMPA_2"/>
    <property type="match status" value="1"/>
</dbReference>
<dbReference type="Pfam" id="PF13620">
    <property type="entry name" value="CarboxypepD_reg"/>
    <property type="match status" value="1"/>
</dbReference>
<dbReference type="PROSITE" id="PS01068">
    <property type="entry name" value="OMPA_1"/>
    <property type="match status" value="1"/>
</dbReference>
<dbReference type="InterPro" id="IPR050330">
    <property type="entry name" value="Bact_OuterMem_StrucFunc"/>
</dbReference>
<feature type="domain" description="OmpA-like" evidence="6">
    <location>
        <begin position="257"/>
        <end position="374"/>
    </location>
</feature>
<feature type="region of interest" description="Disordered" evidence="5">
    <location>
        <begin position="118"/>
        <end position="144"/>
    </location>
</feature>
<dbReference type="Proteomes" id="UP001500454">
    <property type="component" value="Unassembled WGS sequence"/>
</dbReference>
<keyword evidence="3" id="KW-0998">Cell outer membrane</keyword>
<dbReference type="Gene3D" id="3.30.1330.60">
    <property type="entry name" value="OmpA-like domain"/>
    <property type="match status" value="1"/>
</dbReference>
<evidence type="ECO:0000313" key="7">
    <source>
        <dbReference type="EMBL" id="GAA4380080.1"/>
    </source>
</evidence>
<dbReference type="PRINTS" id="PR01021">
    <property type="entry name" value="OMPADOMAIN"/>
</dbReference>
<evidence type="ECO:0000256" key="3">
    <source>
        <dbReference type="ARBA" id="ARBA00023237"/>
    </source>
</evidence>
<dbReference type="InterPro" id="IPR006664">
    <property type="entry name" value="OMP_bac"/>
</dbReference>
<sequence>MTRTVFALRIAAFGWLWLLTFITHAQSGSVGISGSVQANDQAVAKAAVTVVHLPSGMRRATSTDAAGNFVLPNLLVGGPYIVQVIQPGFQTQVVNDLFLTSEKPAVFTFALEKADASTGKKRASRPLKTAAAAPPKPSQSGSGLAAYAAYQPAPAPAPAPAPVAVTPTPAAATAAPVPAKTARPKYTPRKTSAASKGIMPVVSGHYDAKSGNYIYHTGAPVTLKLAGGGVIEGVGVNSTESQLHRFLTDAQFKVDTVDLTAGWMNFDRVYFEAGKATLTKESVVQLRNIASLLRAYPQTRIKLGGYTDSTGTAKVNRLLSEARAQTAWAALVEMGISPSRMEARGYGPRYTIAPNVTEEGRAMNRRLSVKVLAK</sequence>
<comment type="caution">
    <text evidence="7">The sequence shown here is derived from an EMBL/GenBank/DDBJ whole genome shotgun (WGS) entry which is preliminary data.</text>
</comment>
<reference evidence="8" key="1">
    <citation type="journal article" date="2019" name="Int. J. Syst. Evol. Microbiol.">
        <title>The Global Catalogue of Microorganisms (GCM) 10K type strain sequencing project: providing services to taxonomists for standard genome sequencing and annotation.</title>
        <authorList>
            <consortium name="The Broad Institute Genomics Platform"/>
            <consortium name="The Broad Institute Genome Sequencing Center for Infectious Disease"/>
            <person name="Wu L."/>
            <person name="Ma J."/>
        </authorList>
    </citation>
    <scope>NUCLEOTIDE SEQUENCE [LARGE SCALE GENOMIC DNA]</scope>
    <source>
        <strain evidence="8">JCM 17924</strain>
    </source>
</reference>